<dbReference type="PROSITE" id="PS51704">
    <property type="entry name" value="GP_PDE"/>
    <property type="match status" value="1"/>
</dbReference>
<protein>
    <submittedName>
        <fullName evidence="3">Glycerophosphoryl diester phosphodiesterase</fullName>
    </submittedName>
</protein>
<sequence length="253" mass="28794">MKNTVKKLTLVALFLSTITLSAQTKVIAHRGYWDTPTNAQNSIQALQMAAKIKVYGSEFDVSITNDGVLVVNHDSDIQGIDIETNSFSTIKNLKLKNGETLPTLEEYLIEGKKYPNLKMIFELKPHKSKENEDRAVLASLKLVKKLGVENQVEYISFSKNICEQFKKHNPNSHVSYLKGDLTPEEAKQMNFTGIDYHFSLFTKNPTWIKDAQNLGLIVNAWTVNNENDMQNLLDKKIDYITTDKPEMLQKLIK</sequence>
<evidence type="ECO:0000313" key="4">
    <source>
        <dbReference type="Proteomes" id="UP000199149"/>
    </source>
</evidence>
<evidence type="ECO:0000259" key="2">
    <source>
        <dbReference type="PROSITE" id="PS51704"/>
    </source>
</evidence>
<keyword evidence="4" id="KW-1185">Reference proteome</keyword>
<dbReference type="GO" id="GO:0006629">
    <property type="term" value="P:lipid metabolic process"/>
    <property type="evidence" value="ECO:0007669"/>
    <property type="project" value="InterPro"/>
</dbReference>
<dbReference type="SUPFAM" id="SSF51695">
    <property type="entry name" value="PLC-like phosphodiesterases"/>
    <property type="match status" value="1"/>
</dbReference>
<dbReference type="OrthoDB" id="9809583at2"/>
<accession>A0A1I4SCC8</accession>
<keyword evidence="1" id="KW-0732">Signal</keyword>
<dbReference type="RefSeq" id="WP_092905565.1">
    <property type="nucleotide sequence ID" value="NZ_FOUZ01000001.1"/>
</dbReference>
<gene>
    <name evidence="3" type="ORF">SAMN05421738_101149</name>
</gene>
<dbReference type="InterPro" id="IPR017946">
    <property type="entry name" value="PLC-like_Pdiesterase_TIM-brl"/>
</dbReference>
<dbReference type="Proteomes" id="UP000199149">
    <property type="component" value="Unassembled WGS sequence"/>
</dbReference>
<feature type="domain" description="GP-PDE" evidence="2">
    <location>
        <begin position="24"/>
        <end position="252"/>
    </location>
</feature>
<name>A0A1I4SCC8_9FLAO</name>
<dbReference type="GO" id="GO:0008081">
    <property type="term" value="F:phosphoric diester hydrolase activity"/>
    <property type="evidence" value="ECO:0007669"/>
    <property type="project" value="InterPro"/>
</dbReference>
<feature type="chain" id="PRO_5011750867" evidence="1">
    <location>
        <begin position="23"/>
        <end position="253"/>
    </location>
</feature>
<reference evidence="4" key="1">
    <citation type="submission" date="2016-10" db="EMBL/GenBank/DDBJ databases">
        <authorList>
            <person name="Varghese N."/>
            <person name="Submissions S."/>
        </authorList>
    </citation>
    <scope>NUCLEOTIDE SEQUENCE [LARGE SCALE GENOMIC DNA]</scope>
    <source>
        <strain evidence="4">XJ109</strain>
    </source>
</reference>
<dbReference type="STRING" id="684065.SAMN05421738_101149"/>
<dbReference type="PANTHER" id="PTHR46211:SF1">
    <property type="entry name" value="GLYCEROPHOSPHODIESTER PHOSPHODIESTERASE, CYTOPLASMIC"/>
    <property type="match status" value="1"/>
</dbReference>
<dbReference type="Pfam" id="PF03009">
    <property type="entry name" value="GDPD"/>
    <property type="match status" value="1"/>
</dbReference>
<evidence type="ECO:0000313" key="3">
    <source>
        <dbReference type="EMBL" id="SFM62132.1"/>
    </source>
</evidence>
<evidence type="ECO:0000256" key="1">
    <source>
        <dbReference type="SAM" id="SignalP"/>
    </source>
</evidence>
<dbReference type="EMBL" id="FOUZ01000001">
    <property type="protein sequence ID" value="SFM62132.1"/>
    <property type="molecule type" value="Genomic_DNA"/>
</dbReference>
<proteinExistence type="predicted"/>
<dbReference type="InterPro" id="IPR030395">
    <property type="entry name" value="GP_PDE_dom"/>
</dbReference>
<dbReference type="Gene3D" id="3.20.20.190">
    <property type="entry name" value="Phosphatidylinositol (PI) phosphodiesterase"/>
    <property type="match status" value="1"/>
</dbReference>
<dbReference type="PANTHER" id="PTHR46211">
    <property type="entry name" value="GLYCEROPHOSPHORYL DIESTER PHOSPHODIESTERASE"/>
    <property type="match status" value="1"/>
</dbReference>
<dbReference type="AlphaFoldDB" id="A0A1I4SCC8"/>
<organism evidence="3 4">
    <name type="scientific">Algoriella xinjiangensis</name>
    <dbReference type="NCBI Taxonomy" id="684065"/>
    <lineage>
        <taxon>Bacteria</taxon>
        <taxon>Pseudomonadati</taxon>
        <taxon>Bacteroidota</taxon>
        <taxon>Flavobacteriia</taxon>
        <taxon>Flavobacteriales</taxon>
        <taxon>Weeksellaceae</taxon>
        <taxon>Algoriella</taxon>
    </lineage>
</organism>
<feature type="signal peptide" evidence="1">
    <location>
        <begin position="1"/>
        <end position="22"/>
    </location>
</feature>